<gene>
    <name evidence="1" type="ORF">UFOPK2975_00575</name>
</gene>
<sequence length="158" mass="17921">MAEAEPQSTVCPLARKTHRCEHMRRFHRTACTSRCSRGAHVGLVEQKQQCFALNTFYTEVSNARHTMLARHCFEHIWQCGNDVVYKAITQFSNSFHFISSSDVGEMQCSCCANDASNVVCAAAPIALLPTAKDHWFKLFAGFQHHDADTFWSTKFVCR</sequence>
<accession>A0A6J6X538</accession>
<reference evidence="1" key="1">
    <citation type="submission" date="2020-05" db="EMBL/GenBank/DDBJ databases">
        <authorList>
            <person name="Chiriac C."/>
            <person name="Salcher M."/>
            <person name="Ghai R."/>
            <person name="Kavagutti S V."/>
        </authorList>
    </citation>
    <scope>NUCLEOTIDE SEQUENCE</scope>
</reference>
<name>A0A6J6X538_9ZZZZ</name>
<proteinExistence type="predicted"/>
<organism evidence="1">
    <name type="scientific">freshwater metagenome</name>
    <dbReference type="NCBI Taxonomy" id="449393"/>
    <lineage>
        <taxon>unclassified sequences</taxon>
        <taxon>metagenomes</taxon>
        <taxon>ecological metagenomes</taxon>
    </lineage>
</organism>
<evidence type="ECO:0000313" key="1">
    <source>
        <dbReference type="EMBL" id="CAB4790644.1"/>
    </source>
</evidence>
<dbReference type="EMBL" id="CAFAAG010000031">
    <property type="protein sequence ID" value="CAB4790644.1"/>
    <property type="molecule type" value="Genomic_DNA"/>
</dbReference>
<protein>
    <submittedName>
        <fullName evidence="1">Unannotated protein</fullName>
    </submittedName>
</protein>
<dbReference type="AlphaFoldDB" id="A0A6J6X538"/>